<dbReference type="AlphaFoldDB" id="A0A0F9P991"/>
<dbReference type="EMBL" id="LAZR01003188">
    <property type="protein sequence ID" value="KKN21007.1"/>
    <property type="molecule type" value="Genomic_DNA"/>
</dbReference>
<organism evidence="1">
    <name type="scientific">marine sediment metagenome</name>
    <dbReference type="NCBI Taxonomy" id="412755"/>
    <lineage>
        <taxon>unclassified sequences</taxon>
        <taxon>metagenomes</taxon>
        <taxon>ecological metagenomes</taxon>
    </lineage>
</organism>
<comment type="caution">
    <text evidence="1">The sequence shown here is derived from an EMBL/GenBank/DDBJ whole genome shotgun (WGS) entry which is preliminary data.</text>
</comment>
<reference evidence="1" key="1">
    <citation type="journal article" date="2015" name="Nature">
        <title>Complex archaea that bridge the gap between prokaryotes and eukaryotes.</title>
        <authorList>
            <person name="Spang A."/>
            <person name="Saw J.H."/>
            <person name="Jorgensen S.L."/>
            <person name="Zaremba-Niedzwiedzka K."/>
            <person name="Martijn J."/>
            <person name="Lind A.E."/>
            <person name="van Eijk R."/>
            <person name="Schleper C."/>
            <person name="Guy L."/>
            <person name="Ettema T.J."/>
        </authorList>
    </citation>
    <scope>NUCLEOTIDE SEQUENCE</scope>
</reference>
<evidence type="ECO:0000313" key="1">
    <source>
        <dbReference type="EMBL" id="KKN21007.1"/>
    </source>
</evidence>
<accession>A0A0F9P991</accession>
<name>A0A0F9P991_9ZZZZ</name>
<proteinExistence type="predicted"/>
<sequence>MPVFGLRNPEVLKAGVDLKCLGNTTISSNGTLTMGTQTLGGTVTLNAQHFDAGAARAFIDTTGARHGLEIRSTQDGPFGAAIVLATTSASAVADDLIGDIQFEGQDDGQAVQLYGFIGMEIESSAAGSEDGKFLISCAVNSAQNEALRLSSGGLLSTDLAGAGDSLPTLFDDYDDALMVADGIRKNNREMLVDMGIMRRNKKSSSGYMLHHQPFMNLLAGGIYQSRTLIELLAQRVGVPMESLIAEARTMPEGGWLLRGGN</sequence>
<gene>
    <name evidence="1" type="ORF">LCGC14_0929780</name>
</gene>
<protein>
    <submittedName>
        <fullName evidence="1">Uncharacterized protein</fullName>
    </submittedName>
</protein>